<dbReference type="InterPro" id="IPR018201">
    <property type="entry name" value="Ketoacyl_synth_AS"/>
</dbReference>
<dbReference type="InterPro" id="IPR016039">
    <property type="entry name" value="Thiolase-like"/>
</dbReference>
<dbReference type="CDD" id="cd00833">
    <property type="entry name" value="PKS"/>
    <property type="match status" value="1"/>
</dbReference>
<dbReference type="SUPFAM" id="SSF53901">
    <property type="entry name" value="Thiolase-like"/>
    <property type="match status" value="1"/>
</dbReference>
<reference evidence="6 7" key="1">
    <citation type="submission" date="2020-10" db="EMBL/GenBank/DDBJ databases">
        <title>Sequencing the genomes of 1000 actinobacteria strains.</title>
        <authorList>
            <person name="Klenk H.-P."/>
        </authorList>
    </citation>
    <scope>NUCLEOTIDE SEQUENCE [LARGE SCALE GENOMIC DNA]</scope>
    <source>
        <strain evidence="6 7">DSM 43748</strain>
    </source>
</reference>
<protein>
    <submittedName>
        <fullName evidence="6">Acyl transferase domain-containing protein</fullName>
    </submittedName>
</protein>
<evidence type="ECO:0000256" key="1">
    <source>
        <dbReference type="ARBA" id="ARBA00022450"/>
    </source>
</evidence>
<evidence type="ECO:0000256" key="4">
    <source>
        <dbReference type="RuleBase" id="RU003694"/>
    </source>
</evidence>
<dbReference type="Proteomes" id="UP000661607">
    <property type="component" value="Unassembled WGS sequence"/>
</dbReference>
<name>A0ABR9KJG1_9ACTN</name>
<evidence type="ECO:0000259" key="5">
    <source>
        <dbReference type="PROSITE" id="PS52004"/>
    </source>
</evidence>
<sequence>MDGDAIAVVGLAGRFPGASDVATLWRNLLDGLDAVHDYTPEELRELGIGERLTGDPAYVPAGGRLAGVADFDAEFFGVPSAEAVQMDPQQRLFLEQAWVALEDSGHDPAGYDGVVGVFAGSSINRYFLFRQFGDPSATDAWESLLLPGSAADYLPAQVAYRLDLTGPAVAVQTACSSSLVAVCMAAQSLVDYRCDLALAGGVSVTEPRFLHTAGGLVSPDGRCRAFDAAGRGAAFGSGVAVLALKRLEDARQDGDQVLAVLRGWAVGNDGAARAGFAAPGLEGQATVVAEALAGAGLSAEDIGYVEAHGSGTLVGDAIEVTALTQAFGPGLAPGSCALGSVKTNLGNLDAAAGAVSLIKAVLAVRHGVVPRNLHFETPNPEIDFAASPFFVPVGNHPLPEGRRRAGVSSFGLGGTNAHVIVESAPAEAPRDPSRGEWQVLPVSARTPEALREAMVRLADHLEAGPADHPGAGPAPRLDDVARTLTGRRAFPHRAAVVCREPKEAAALLRAGADGGPGAQGLPLTSAEGVHDELRNLAASWLSGADVDWPQPSGARRVSLPAYPFQRRRHWIEARS</sequence>
<dbReference type="InterPro" id="IPR032821">
    <property type="entry name" value="PKS_assoc"/>
</dbReference>
<dbReference type="PANTHER" id="PTHR43775">
    <property type="entry name" value="FATTY ACID SYNTHASE"/>
    <property type="match status" value="1"/>
</dbReference>
<accession>A0ABR9KJG1</accession>
<dbReference type="InterPro" id="IPR020841">
    <property type="entry name" value="PKS_Beta-ketoAc_synthase_dom"/>
</dbReference>
<organism evidence="6 7">
    <name type="scientific">Nonomuraea africana</name>
    <dbReference type="NCBI Taxonomy" id="46171"/>
    <lineage>
        <taxon>Bacteria</taxon>
        <taxon>Bacillati</taxon>
        <taxon>Actinomycetota</taxon>
        <taxon>Actinomycetes</taxon>
        <taxon>Streptosporangiales</taxon>
        <taxon>Streptosporangiaceae</taxon>
        <taxon>Nonomuraea</taxon>
    </lineage>
</organism>
<evidence type="ECO:0000256" key="3">
    <source>
        <dbReference type="ARBA" id="ARBA00022679"/>
    </source>
</evidence>
<dbReference type="PROSITE" id="PS52004">
    <property type="entry name" value="KS3_2"/>
    <property type="match status" value="1"/>
</dbReference>
<dbReference type="GO" id="GO:0016740">
    <property type="term" value="F:transferase activity"/>
    <property type="evidence" value="ECO:0007669"/>
    <property type="project" value="UniProtKB-KW"/>
</dbReference>
<keyword evidence="3 4" id="KW-0808">Transferase</keyword>
<evidence type="ECO:0000313" key="6">
    <source>
        <dbReference type="EMBL" id="MBE1561960.1"/>
    </source>
</evidence>
<dbReference type="EMBL" id="JADBEF010000001">
    <property type="protein sequence ID" value="MBE1561960.1"/>
    <property type="molecule type" value="Genomic_DNA"/>
</dbReference>
<keyword evidence="7" id="KW-1185">Reference proteome</keyword>
<feature type="domain" description="Ketosynthase family 3 (KS3)" evidence="5">
    <location>
        <begin position="3"/>
        <end position="423"/>
    </location>
</feature>
<dbReference type="PANTHER" id="PTHR43775:SF37">
    <property type="entry name" value="SI:DKEY-61P9.11"/>
    <property type="match status" value="1"/>
</dbReference>
<dbReference type="Pfam" id="PF02801">
    <property type="entry name" value="Ketoacyl-synt_C"/>
    <property type="match status" value="1"/>
</dbReference>
<dbReference type="Gene3D" id="3.40.47.10">
    <property type="match status" value="1"/>
</dbReference>
<dbReference type="PROSITE" id="PS00606">
    <property type="entry name" value="KS3_1"/>
    <property type="match status" value="1"/>
</dbReference>
<proteinExistence type="inferred from homology"/>
<dbReference type="InterPro" id="IPR014031">
    <property type="entry name" value="Ketoacyl_synth_C"/>
</dbReference>
<dbReference type="InterPro" id="IPR050091">
    <property type="entry name" value="PKS_NRPS_Biosynth_Enz"/>
</dbReference>
<dbReference type="Gene3D" id="1.10.1240.100">
    <property type="match status" value="1"/>
</dbReference>
<dbReference type="SMART" id="SM00825">
    <property type="entry name" value="PKS_KS"/>
    <property type="match status" value="1"/>
</dbReference>
<gene>
    <name evidence="6" type="ORF">H4W81_004739</name>
</gene>
<comment type="caution">
    <text evidence="6">The sequence shown here is derived from an EMBL/GenBank/DDBJ whole genome shotgun (WGS) entry which is preliminary data.</text>
</comment>
<dbReference type="Pfam" id="PF16197">
    <property type="entry name" value="KAsynt_C_assoc"/>
    <property type="match status" value="1"/>
</dbReference>
<dbReference type="Pfam" id="PF00109">
    <property type="entry name" value="ketoacyl-synt"/>
    <property type="match status" value="1"/>
</dbReference>
<evidence type="ECO:0000256" key="2">
    <source>
        <dbReference type="ARBA" id="ARBA00022553"/>
    </source>
</evidence>
<evidence type="ECO:0000313" key="7">
    <source>
        <dbReference type="Proteomes" id="UP000661607"/>
    </source>
</evidence>
<keyword evidence="2" id="KW-0597">Phosphoprotein</keyword>
<keyword evidence="1" id="KW-0596">Phosphopantetheine</keyword>
<comment type="similarity">
    <text evidence="4">Belongs to the thiolase-like superfamily. Beta-ketoacyl-ACP synthases family.</text>
</comment>
<dbReference type="InterPro" id="IPR014030">
    <property type="entry name" value="Ketoacyl_synth_N"/>
</dbReference>
<dbReference type="RefSeq" id="WP_192776791.1">
    <property type="nucleotide sequence ID" value="NZ_BAAASY010000030.1"/>
</dbReference>